<dbReference type="Gramene" id="TraesCS7B02G040700.1">
    <property type="protein sequence ID" value="TraesCS7B02G040700.1"/>
    <property type="gene ID" value="TraesCS7B02G040700"/>
</dbReference>
<feature type="region of interest" description="Disordered" evidence="1">
    <location>
        <begin position="636"/>
        <end position="729"/>
    </location>
</feature>
<organism evidence="2">
    <name type="scientific">Triticum aestivum</name>
    <name type="common">Wheat</name>
    <dbReference type="NCBI Taxonomy" id="4565"/>
    <lineage>
        <taxon>Eukaryota</taxon>
        <taxon>Viridiplantae</taxon>
        <taxon>Streptophyta</taxon>
        <taxon>Embryophyta</taxon>
        <taxon>Tracheophyta</taxon>
        <taxon>Spermatophyta</taxon>
        <taxon>Magnoliopsida</taxon>
        <taxon>Liliopsida</taxon>
        <taxon>Poales</taxon>
        <taxon>Poaceae</taxon>
        <taxon>BOP clade</taxon>
        <taxon>Pooideae</taxon>
        <taxon>Triticodae</taxon>
        <taxon>Triticeae</taxon>
        <taxon>Triticinae</taxon>
        <taxon>Triticum</taxon>
    </lineage>
</organism>
<feature type="compositionally biased region" description="Basic and acidic residues" evidence="1">
    <location>
        <begin position="687"/>
        <end position="696"/>
    </location>
</feature>
<accession>A0A3B6S9S1</accession>
<feature type="region of interest" description="Disordered" evidence="1">
    <location>
        <begin position="564"/>
        <end position="607"/>
    </location>
</feature>
<feature type="compositionally biased region" description="Polar residues" evidence="1">
    <location>
        <begin position="564"/>
        <end position="575"/>
    </location>
</feature>
<evidence type="ECO:0000313" key="2">
    <source>
        <dbReference type="EnsemblPlants" id="TraesCS7B02G040700.1"/>
    </source>
</evidence>
<dbReference type="OrthoDB" id="1741703at2759"/>
<dbReference type="Gramene" id="TraesCS7B03G0108200.1">
    <property type="protein sequence ID" value="TraesCS7B03G0108200.1.CDS"/>
    <property type="gene ID" value="TraesCS7B03G0108200"/>
</dbReference>
<name>A0A3B6S9S1_WHEAT</name>
<feature type="compositionally biased region" description="Basic and acidic residues" evidence="1">
    <location>
        <begin position="586"/>
        <end position="600"/>
    </location>
</feature>
<evidence type="ECO:0000313" key="3">
    <source>
        <dbReference type="Proteomes" id="UP000019116"/>
    </source>
</evidence>
<evidence type="ECO:0000256" key="1">
    <source>
        <dbReference type="SAM" id="MobiDB-lite"/>
    </source>
</evidence>
<dbReference type="PANTHER" id="PTHR36479:SF11">
    <property type="entry name" value="NPH3 DOMAIN-CONTAINING PROTEIN"/>
    <property type="match status" value="1"/>
</dbReference>
<feature type="compositionally biased region" description="Basic and acidic residues" evidence="1">
    <location>
        <begin position="403"/>
        <end position="413"/>
    </location>
</feature>
<protein>
    <recommendedName>
        <fullName evidence="4">Ubiquitin-like protease family profile domain-containing protein</fullName>
    </recommendedName>
</protein>
<dbReference type="AlphaFoldDB" id="A0A3B6S9S1"/>
<dbReference type="OMA" id="MDAVHRE"/>
<dbReference type="PANTHER" id="PTHR36479">
    <property type="entry name" value="ULP_PROTEASE DOMAIN-CONTAINING PROTEIN"/>
    <property type="match status" value="1"/>
</dbReference>
<proteinExistence type="predicted"/>
<dbReference type="Proteomes" id="UP000019116">
    <property type="component" value="Chromosome 7B"/>
</dbReference>
<sequence>MATNDHLSVLQKKKCNRNRASQERLTSLTERFTDNQKGAAVEMGMQALMDVRCKNLVNPVCDWLGEIYDSASREFVIPGRGRLPLDEESVFCTLGVPRGEIKVLYEVNNKIEETLFPCLFPGLASKPNTTFLEDSLQAMTTHGEVFKMKLLMYLISAVFALTTSLRPSNKCFPILAKLKDVKNMNWCKFIADFLHDAFSNKMYQKGCRLHLMLMYVDCLDLSTVDFTGTGGPPPTHKFVVSAWTYNAVKAVLAADRVTDTKYGKLQLMGKHAIDYNVFGGLKTLESGWMCTQLRLVLLTDSNMVGYCCFLFRAQVRAPVEHLIGQFESGMISLLGKLVEGWTSLNGSNRDALADTQDELDGDAALNKDDDDDMENVQHDTDDDEHVDVHAGGKKGKAAPDVPSPEKVKEHTTARGEGVSPSKRGRAPRDVGQGSPGKRSRTNPVAARRSEATTDGRAVTKKQAPTPTRVSARLNKGAPIAGDTPSTRSSPRTMTSNTGDPVVLPDMRKPVKEVKNTTTRVTKHVIRDPLERLHSKLSTCGNSDIHEAPVDKTAVAPSIVPTSSNDAAVSHATPSASVEVDAPETNLSKEDSRSSDTDSKRVRGGTHVSMTEVAEATVHNDMPSTGESLGVEVAKATISRAGLPPRRRSPRKQSIDIPNAPAVARSSRDDSGYVPASTLLPPPAKSNVMEKPEDRSTTDPGGKTGTSDGGECPEQTASLPAVENPNLNLRTSKLPVNVGVPYSPNKKIVKKAATDTADNMPRPMNKPDDSAAADSEMFVDISPLDSAPQIVRGLASMAAMMAQPMVEDRKAVKVTEPIVQSILTHFLILAGTPEEISPSLDEAYRRIEEATLQRRSSRGQGQSSSNVPAETVSEDTIRSATPGFVRRHRVVHPPPADDYEPEVKGPKEQNQLHDIVKQFGNARASSKHMKELKATKVIQCEATYVDLGDLADSVRPLGKMSTNVVVCGIDFINRHMDMSPNKTIMHYSVTCKIWDGDFHHKILRKHFAAHGEFKLTMKKCVLFPMFQELAPHDPHDKCGHHYAVCLDLKNQCFEVLDSMRSAANADLSTHDEYFINNLKETWNRHYKHSKVQIRHFPIEYVAPTKQGNKMDYGFHILEYLAKWEGRLVPVVTVAMVVELRKIYTWNWLTNEDFNTWSGAHEFIEEAVNKVTKKYK</sequence>
<keyword evidence="3" id="KW-1185">Reference proteome</keyword>
<feature type="compositionally biased region" description="Low complexity" evidence="1">
    <location>
        <begin position="483"/>
        <end position="495"/>
    </location>
</feature>
<evidence type="ECO:0008006" key="4">
    <source>
        <dbReference type="Google" id="ProtNLM"/>
    </source>
</evidence>
<dbReference type="SUPFAM" id="SSF54001">
    <property type="entry name" value="Cysteine proteinases"/>
    <property type="match status" value="1"/>
</dbReference>
<dbReference type="Gene3D" id="3.40.395.10">
    <property type="entry name" value="Adenoviral Proteinase, Chain A"/>
    <property type="match status" value="1"/>
</dbReference>
<dbReference type="EnsemblPlants" id="TraesCS7B02G040700.1">
    <property type="protein sequence ID" value="TraesCS7B02G040700.1"/>
    <property type="gene ID" value="TraesCS7B02G040700"/>
</dbReference>
<dbReference type="InterPro" id="IPR038765">
    <property type="entry name" value="Papain-like_cys_pep_sf"/>
</dbReference>
<reference evidence="2" key="1">
    <citation type="submission" date="2018-08" db="EMBL/GenBank/DDBJ databases">
        <authorList>
            <person name="Rossello M."/>
        </authorList>
    </citation>
    <scope>NUCLEOTIDE SEQUENCE [LARGE SCALE GENOMIC DNA]</scope>
    <source>
        <strain evidence="2">cv. Chinese Spring</strain>
    </source>
</reference>
<feature type="region of interest" description="Disordered" evidence="1">
    <location>
        <begin position="850"/>
        <end position="881"/>
    </location>
</feature>
<feature type="region of interest" description="Disordered" evidence="1">
    <location>
        <begin position="361"/>
        <end position="504"/>
    </location>
</feature>
<feature type="compositionally biased region" description="Acidic residues" evidence="1">
    <location>
        <begin position="368"/>
        <end position="385"/>
    </location>
</feature>
<reference evidence="2" key="2">
    <citation type="submission" date="2018-10" db="UniProtKB">
        <authorList>
            <consortium name="EnsemblPlants"/>
        </authorList>
    </citation>
    <scope>IDENTIFICATION</scope>
</reference>